<dbReference type="PANTHER" id="PTHR43023:SF6">
    <property type="entry name" value="INTERMEMBRANE PHOSPHOLIPID TRANSPORT SYSTEM ATP-BINDING PROTEIN MLAF"/>
    <property type="match status" value="1"/>
</dbReference>
<evidence type="ECO:0000313" key="5">
    <source>
        <dbReference type="EMBL" id="MDO6413044.1"/>
    </source>
</evidence>
<dbReference type="Gene3D" id="3.40.50.300">
    <property type="entry name" value="P-loop containing nucleotide triphosphate hydrolases"/>
    <property type="match status" value="1"/>
</dbReference>
<dbReference type="InterPro" id="IPR003439">
    <property type="entry name" value="ABC_transporter-like_ATP-bd"/>
</dbReference>
<evidence type="ECO:0000256" key="3">
    <source>
        <dbReference type="ARBA" id="ARBA00022840"/>
    </source>
</evidence>
<comment type="caution">
    <text evidence="5">The sequence shown here is derived from an EMBL/GenBank/DDBJ whole genome shotgun (WGS) entry which is preliminary data.</text>
</comment>
<dbReference type="InterPro" id="IPR017871">
    <property type="entry name" value="ABC_transporter-like_CS"/>
</dbReference>
<dbReference type="GO" id="GO:0005524">
    <property type="term" value="F:ATP binding"/>
    <property type="evidence" value="ECO:0007669"/>
    <property type="project" value="UniProtKB-KW"/>
</dbReference>
<evidence type="ECO:0000313" key="6">
    <source>
        <dbReference type="Proteomes" id="UP001169764"/>
    </source>
</evidence>
<organism evidence="5 6">
    <name type="scientific">Sphingomonas natans</name>
    <dbReference type="NCBI Taxonomy" id="3063330"/>
    <lineage>
        <taxon>Bacteria</taxon>
        <taxon>Pseudomonadati</taxon>
        <taxon>Pseudomonadota</taxon>
        <taxon>Alphaproteobacteria</taxon>
        <taxon>Sphingomonadales</taxon>
        <taxon>Sphingomonadaceae</taxon>
        <taxon>Sphingomonas</taxon>
    </lineage>
</organism>
<dbReference type="PROSITE" id="PS50893">
    <property type="entry name" value="ABC_TRANSPORTER_2"/>
    <property type="match status" value="1"/>
</dbReference>
<evidence type="ECO:0000259" key="4">
    <source>
        <dbReference type="PROSITE" id="PS50893"/>
    </source>
</evidence>
<feature type="domain" description="ABC transporter" evidence="4">
    <location>
        <begin position="6"/>
        <end position="243"/>
    </location>
</feature>
<dbReference type="Pfam" id="PF00005">
    <property type="entry name" value="ABC_tran"/>
    <property type="match status" value="1"/>
</dbReference>
<dbReference type="SMART" id="SM00382">
    <property type="entry name" value="AAA"/>
    <property type="match status" value="1"/>
</dbReference>
<accession>A0ABT8Y405</accession>
<dbReference type="PROSITE" id="PS00211">
    <property type="entry name" value="ABC_TRANSPORTER_1"/>
    <property type="match status" value="1"/>
</dbReference>
<gene>
    <name evidence="5" type="ORF">Q4F19_01485</name>
</gene>
<name>A0ABT8Y405_9SPHN</name>
<keyword evidence="1" id="KW-0813">Transport</keyword>
<keyword evidence="3 5" id="KW-0067">ATP-binding</keyword>
<dbReference type="InterPro" id="IPR003593">
    <property type="entry name" value="AAA+_ATPase"/>
</dbReference>
<evidence type="ECO:0000256" key="2">
    <source>
        <dbReference type="ARBA" id="ARBA00022741"/>
    </source>
</evidence>
<keyword evidence="6" id="KW-1185">Reference proteome</keyword>
<dbReference type="InterPro" id="IPR027417">
    <property type="entry name" value="P-loop_NTPase"/>
</dbReference>
<dbReference type="Proteomes" id="UP001169764">
    <property type="component" value="Unassembled WGS sequence"/>
</dbReference>
<sequence>MAEAKIVLDGLSKSFAGRAVLDGVNLTVEKGESLAIIGQSGSGKSVTLKCILGLLQPDSGSILLDGEEIVGAKGARLERIRAKFGMLFQGSALFDSMPIWRNVTFALTHGQRIDGARMRKIAEENLERVGLPARILDLRPSELSGGMQKRVALARAIAPRPEIIFFDEPTTGLDPIRADVINDLIVSLVDDLGITALTITHDMASARKIAHRVAMLYEGKIIWRGPRDRLYDSGNPYVDQFVQGRAEGPIQ</sequence>
<dbReference type="RefSeq" id="WP_303539368.1">
    <property type="nucleotide sequence ID" value="NZ_JAUOTP010000001.1"/>
</dbReference>
<proteinExistence type="predicted"/>
<dbReference type="EMBL" id="JAUOTP010000001">
    <property type="protein sequence ID" value="MDO6413044.1"/>
    <property type="molecule type" value="Genomic_DNA"/>
</dbReference>
<dbReference type="PANTHER" id="PTHR43023">
    <property type="entry name" value="PROTEIN TRIGALACTOSYLDIACYLGLYCEROL 3, CHLOROPLASTIC"/>
    <property type="match status" value="1"/>
</dbReference>
<keyword evidence="2" id="KW-0547">Nucleotide-binding</keyword>
<evidence type="ECO:0000256" key="1">
    <source>
        <dbReference type="ARBA" id="ARBA00022448"/>
    </source>
</evidence>
<protein>
    <submittedName>
        <fullName evidence="5">ATP-binding cassette domain-containing protein</fullName>
    </submittedName>
</protein>
<reference evidence="5" key="1">
    <citation type="submission" date="2023-07" db="EMBL/GenBank/DDBJ databases">
        <authorList>
            <person name="Kim M."/>
        </authorList>
    </citation>
    <scope>NUCLEOTIDE SEQUENCE</scope>
    <source>
        <strain evidence="5">BIUV-7</strain>
    </source>
</reference>
<dbReference type="SUPFAM" id="SSF52540">
    <property type="entry name" value="P-loop containing nucleoside triphosphate hydrolases"/>
    <property type="match status" value="1"/>
</dbReference>